<dbReference type="EMBL" id="JABSTR010000005">
    <property type="protein sequence ID" value="KAH9369971.1"/>
    <property type="molecule type" value="Genomic_DNA"/>
</dbReference>
<dbReference type="GO" id="GO:0047035">
    <property type="term" value="F:testosterone dehydrogenase (NAD+) activity"/>
    <property type="evidence" value="ECO:0007669"/>
    <property type="project" value="UniProtKB-EC"/>
</dbReference>
<dbReference type="PRINTS" id="PR00081">
    <property type="entry name" value="GDHRDH"/>
</dbReference>
<organism evidence="26 27">
    <name type="scientific">Haemaphysalis longicornis</name>
    <name type="common">Bush tick</name>
    <dbReference type="NCBI Taxonomy" id="44386"/>
    <lineage>
        <taxon>Eukaryota</taxon>
        <taxon>Metazoa</taxon>
        <taxon>Ecdysozoa</taxon>
        <taxon>Arthropoda</taxon>
        <taxon>Chelicerata</taxon>
        <taxon>Arachnida</taxon>
        <taxon>Acari</taxon>
        <taxon>Parasitiformes</taxon>
        <taxon>Ixodida</taxon>
        <taxon>Ixodoidea</taxon>
        <taxon>Ixodidae</taxon>
        <taxon>Haemaphysalinae</taxon>
        <taxon>Haemaphysalis</taxon>
    </lineage>
</organism>
<dbReference type="InterPro" id="IPR002347">
    <property type="entry name" value="SDR_fam"/>
</dbReference>
<keyword evidence="5" id="KW-0444">Lipid biosynthesis</keyword>
<evidence type="ECO:0000256" key="17">
    <source>
        <dbReference type="ARBA" id="ARBA00052680"/>
    </source>
</evidence>
<comment type="caution">
    <text evidence="26">The sequence shown here is derived from an EMBL/GenBank/DDBJ whole genome shotgun (WGS) entry which is preliminary data.</text>
</comment>
<evidence type="ECO:0000256" key="14">
    <source>
        <dbReference type="ARBA" id="ARBA00049069"/>
    </source>
</evidence>
<keyword evidence="8" id="KW-0560">Oxidoreductase</keyword>
<evidence type="ECO:0000256" key="8">
    <source>
        <dbReference type="ARBA" id="ARBA00023002"/>
    </source>
</evidence>
<evidence type="ECO:0000256" key="2">
    <source>
        <dbReference type="ARBA" id="ARBA00005189"/>
    </source>
</evidence>
<proteinExistence type="inferred from homology"/>
<evidence type="ECO:0000313" key="26">
    <source>
        <dbReference type="EMBL" id="KAH9369971.1"/>
    </source>
</evidence>
<dbReference type="InterPro" id="IPR020904">
    <property type="entry name" value="Sc_DH/Rdtase_CS"/>
</dbReference>
<comment type="subcellular location">
    <subcellularLocation>
        <location evidence="1">Mitochondrion matrix</location>
    </subcellularLocation>
</comment>
<dbReference type="EC" id="1.1.1.239" evidence="19"/>
<evidence type="ECO:0000256" key="6">
    <source>
        <dbReference type="ARBA" id="ARBA00022553"/>
    </source>
</evidence>
<evidence type="ECO:0000256" key="24">
    <source>
        <dbReference type="ARBA" id="ARBA00083097"/>
    </source>
</evidence>
<comment type="pathway">
    <text evidence="13">Steroid biosynthesis; estrogen biosynthesis.</text>
</comment>
<dbReference type="OrthoDB" id="6488973at2759"/>
<evidence type="ECO:0000256" key="22">
    <source>
        <dbReference type="ARBA" id="ARBA00081419"/>
    </source>
</evidence>
<dbReference type="Proteomes" id="UP000821853">
    <property type="component" value="Chromosome 3"/>
</dbReference>
<dbReference type="PRINTS" id="PR00080">
    <property type="entry name" value="SDRFAMILY"/>
</dbReference>
<evidence type="ECO:0000256" key="16">
    <source>
        <dbReference type="ARBA" id="ARBA00050435"/>
    </source>
</evidence>
<keyword evidence="11" id="KW-0496">Mitochondrion</keyword>
<evidence type="ECO:0000256" key="20">
    <source>
        <dbReference type="ARBA" id="ARBA00070911"/>
    </source>
</evidence>
<evidence type="ECO:0000256" key="1">
    <source>
        <dbReference type="ARBA" id="ARBA00004305"/>
    </source>
</evidence>
<comment type="similarity">
    <text evidence="3">Belongs to the short-chain dehydrogenases/reductases (SDR) family.</text>
</comment>
<dbReference type="EC" id="1.1.1.n12" evidence="4"/>
<comment type="catalytic activity">
    <reaction evidence="16">
        <text>17beta-hydroxy-5alpha-androstan-3-one + NAD(+) = 5alpha-androstan-3,17-dione + NADH + H(+)</text>
        <dbReference type="Rhea" id="RHEA:41992"/>
        <dbReference type="ChEBI" id="CHEBI:15378"/>
        <dbReference type="ChEBI" id="CHEBI:15994"/>
        <dbReference type="ChEBI" id="CHEBI:16330"/>
        <dbReference type="ChEBI" id="CHEBI:57540"/>
        <dbReference type="ChEBI" id="CHEBI:57945"/>
    </reaction>
    <physiologicalReaction direction="left-to-right" evidence="16">
        <dbReference type="Rhea" id="RHEA:41993"/>
    </physiologicalReaction>
</comment>
<evidence type="ECO:0000256" key="12">
    <source>
        <dbReference type="ARBA" id="ARBA00023160"/>
    </source>
</evidence>
<keyword evidence="27" id="KW-1185">Reference proteome</keyword>
<dbReference type="GO" id="GO:0006633">
    <property type="term" value="P:fatty acid biosynthetic process"/>
    <property type="evidence" value="ECO:0007669"/>
    <property type="project" value="UniProtKB-KW"/>
</dbReference>
<keyword evidence="9" id="KW-0520">NAD</keyword>
<evidence type="ECO:0000256" key="7">
    <source>
        <dbReference type="ARBA" id="ARBA00022832"/>
    </source>
</evidence>
<dbReference type="CDD" id="cd05233">
    <property type="entry name" value="SDR_c"/>
    <property type="match status" value="1"/>
</dbReference>
<dbReference type="OMA" id="AYQANVG"/>
<comment type="pathway">
    <text evidence="2">Lipid metabolism.</text>
</comment>
<reference evidence="26 27" key="1">
    <citation type="journal article" date="2020" name="Cell">
        <title>Large-Scale Comparative Analyses of Tick Genomes Elucidate Their Genetic Diversity and Vector Capacities.</title>
        <authorList>
            <consortium name="Tick Genome and Microbiome Consortium (TIGMIC)"/>
            <person name="Jia N."/>
            <person name="Wang J."/>
            <person name="Shi W."/>
            <person name="Du L."/>
            <person name="Sun Y."/>
            <person name="Zhan W."/>
            <person name="Jiang J.F."/>
            <person name="Wang Q."/>
            <person name="Zhang B."/>
            <person name="Ji P."/>
            <person name="Bell-Sakyi L."/>
            <person name="Cui X.M."/>
            <person name="Yuan T.T."/>
            <person name="Jiang B.G."/>
            <person name="Yang W.F."/>
            <person name="Lam T.T."/>
            <person name="Chang Q.C."/>
            <person name="Ding S.J."/>
            <person name="Wang X.J."/>
            <person name="Zhu J.G."/>
            <person name="Ruan X.D."/>
            <person name="Zhao L."/>
            <person name="Wei J.T."/>
            <person name="Ye R.Z."/>
            <person name="Que T.C."/>
            <person name="Du C.H."/>
            <person name="Zhou Y.H."/>
            <person name="Cheng J.X."/>
            <person name="Dai P.F."/>
            <person name="Guo W.B."/>
            <person name="Han X.H."/>
            <person name="Huang E.J."/>
            <person name="Li L.F."/>
            <person name="Wei W."/>
            <person name="Gao Y.C."/>
            <person name="Liu J.Z."/>
            <person name="Shao H.Z."/>
            <person name="Wang X."/>
            <person name="Wang C.C."/>
            <person name="Yang T.C."/>
            <person name="Huo Q.B."/>
            <person name="Li W."/>
            <person name="Chen H.Y."/>
            <person name="Chen S.E."/>
            <person name="Zhou L.G."/>
            <person name="Ni X.B."/>
            <person name="Tian J.H."/>
            <person name="Sheng Y."/>
            <person name="Liu T."/>
            <person name="Pan Y.S."/>
            <person name="Xia L.Y."/>
            <person name="Li J."/>
            <person name="Zhao F."/>
            <person name="Cao W.C."/>
        </authorList>
    </citation>
    <scope>NUCLEOTIDE SEQUENCE [LARGE SCALE GENOMIC DNA]</scope>
    <source>
        <strain evidence="26">HaeL-2018</strain>
    </source>
</reference>
<evidence type="ECO:0000256" key="5">
    <source>
        <dbReference type="ARBA" id="ARBA00022516"/>
    </source>
</evidence>
<evidence type="ECO:0000256" key="18">
    <source>
        <dbReference type="ARBA" id="ARBA00065174"/>
    </source>
</evidence>
<dbReference type="GO" id="GO:0005759">
    <property type="term" value="C:mitochondrial matrix"/>
    <property type="evidence" value="ECO:0007669"/>
    <property type="project" value="UniProtKB-SubCell"/>
</dbReference>
<accession>A0A9J6G4F1</accession>
<comment type="subunit">
    <text evidence="18">Heterotetramer with CBR4; contains two molecules of HSD17B8 and CBR4.</text>
</comment>
<comment type="catalytic activity">
    <reaction evidence="17">
        <text>a (3R)-3-hydroxyacyl-CoA + NAD(+) = a 3-oxoacyl-CoA + NADH + H(+)</text>
        <dbReference type="Rhea" id="RHEA:32711"/>
        <dbReference type="ChEBI" id="CHEBI:15378"/>
        <dbReference type="ChEBI" id="CHEBI:57319"/>
        <dbReference type="ChEBI" id="CHEBI:57540"/>
        <dbReference type="ChEBI" id="CHEBI:57945"/>
        <dbReference type="ChEBI" id="CHEBI:90726"/>
        <dbReference type="EC" id="1.1.1.n12"/>
    </reaction>
    <physiologicalReaction direction="left-to-right" evidence="17">
        <dbReference type="Rhea" id="RHEA:32712"/>
    </physiologicalReaction>
</comment>
<evidence type="ECO:0000256" key="15">
    <source>
        <dbReference type="ARBA" id="ARBA00050232"/>
    </source>
</evidence>
<evidence type="ECO:0000256" key="23">
    <source>
        <dbReference type="ARBA" id="ARBA00081936"/>
    </source>
</evidence>
<sequence length="307" mass="32185">MQYHVQRKTYRVRQATADEVLFDSKVPCHHFRHAWLRVWIQLCLRRLARTAYEQAVSCIMSLSGRLAVVTGGASGIGKATCHALAALGAKIVVADINLDGATEVARSLPGPSCHTSILLDVGYTESVEQLFATIKEIESVPISIVVNSAGIVSMSPIVDATDEAFDKVIQVNLKGTFLVTRAAARAMIESAVPDGVIVNIGSVLSKTGLANSCAYTASKGAVVSLTKTAAQELASHGIRCNAVLPGMTQTPMIGAAGRLDTQGILASTPLGRAAQPEEVAQAIAFLCCPSSSYVTGAALEVTGGYLM</sequence>
<name>A0A9J6G4F1_HAELO</name>
<evidence type="ECO:0000256" key="10">
    <source>
        <dbReference type="ARBA" id="ARBA00023098"/>
    </source>
</evidence>
<protein>
    <recommendedName>
        <fullName evidence="20">(3R)-3-hydroxyacyl-CoA dehydrogenase</fullName>
        <ecNumber evidence="19">1.1.1.239</ecNumber>
        <ecNumber evidence="4">1.1.1.n12</ecNumber>
    </recommendedName>
    <alternativeName>
        <fullName evidence="22">17-beta-hydroxysteroid dehydrogenase 8</fullName>
    </alternativeName>
    <alternativeName>
        <fullName evidence="21">3-ketoacyl-[acyl-carrier-protein] reductase alpha subunit</fullName>
    </alternativeName>
    <alternativeName>
        <fullName evidence="24">3-oxoacyl-[acyl-carrier-protein] reductase</fullName>
    </alternativeName>
    <alternativeName>
        <fullName evidence="25">Estradiol 17-beta-dehydrogenase 8</fullName>
    </alternativeName>
    <alternativeName>
        <fullName evidence="23">Testosterone 17-beta-dehydrogenase 8</fullName>
    </alternativeName>
</protein>
<comment type="catalytic activity">
    <reaction evidence="14">
        <text>17beta-estradiol + NAD(+) = estrone + NADH + H(+)</text>
        <dbReference type="Rhea" id="RHEA:24612"/>
        <dbReference type="ChEBI" id="CHEBI:15378"/>
        <dbReference type="ChEBI" id="CHEBI:16469"/>
        <dbReference type="ChEBI" id="CHEBI:17263"/>
        <dbReference type="ChEBI" id="CHEBI:57540"/>
        <dbReference type="ChEBI" id="CHEBI:57945"/>
        <dbReference type="EC" id="1.1.1.62"/>
    </reaction>
    <physiologicalReaction direction="left-to-right" evidence="14">
        <dbReference type="Rhea" id="RHEA:24613"/>
    </physiologicalReaction>
    <physiologicalReaction direction="right-to-left" evidence="14">
        <dbReference type="Rhea" id="RHEA:24614"/>
    </physiologicalReaction>
</comment>
<keyword evidence="10" id="KW-0443">Lipid metabolism</keyword>
<dbReference type="InterPro" id="IPR036291">
    <property type="entry name" value="NAD(P)-bd_dom_sf"/>
</dbReference>
<evidence type="ECO:0000256" key="13">
    <source>
        <dbReference type="ARBA" id="ARBA00037929"/>
    </source>
</evidence>
<dbReference type="Pfam" id="PF13561">
    <property type="entry name" value="adh_short_C2"/>
    <property type="match status" value="1"/>
</dbReference>
<gene>
    <name evidence="26" type="ORF">HPB48_001848</name>
</gene>
<evidence type="ECO:0000256" key="11">
    <source>
        <dbReference type="ARBA" id="ARBA00023128"/>
    </source>
</evidence>
<keyword evidence="12" id="KW-0275">Fatty acid biosynthesis</keyword>
<keyword evidence="6" id="KW-0597">Phosphoprotein</keyword>
<keyword evidence="7" id="KW-0276">Fatty acid metabolism</keyword>
<evidence type="ECO:0000256" key="4">
    <source>
        <dbReference type="ARBA" id="ARBA00012456"/>
    </source>
</evidence>
<dbReference type="FunFam" id="3.40.50.720:FF:000231">
    <property type="entry name" value="Estradiol 17-beta-dehydrogenase 8"/>
    <property type="match status" value="1"/>
</dbReference>
<dbReference type="SUPFAM" id="SSF51735">
    <property type="entry name" value="NAD(P)-binding Rossmann-fold domains"/>
    <property type="match status" value="1"/>
</dbReference>
<dbReference type="PROSITE" id="PS00061">
    <property type="entry name" value="ADH_SHORT"/>
    <property type="match status" value="1"/>
</dbReference>
<dbReference type="PANTHER" id="PTHR24321:SF8">
    <property type="entry name" value="ESTRADIOL 17-BETA-DEHYDROGENASE 8-RELATED"/>
    <property type="match status" value="1"/>
</dbReference>
<evidence type="ECO:0000256" key="3">
    <source>
        <dbReference type="ARBA" id="ARBA00006484"/>
    </source>
</evidence>
<comment type="catalytic activity">
    <reaction evidence="15">
        <text>testosterone + NAD(+) = androst-4-ene-3,17-dione + NADH + H(+)</text>
        <dbReference type="Rhea" id="RHEA:14929"/>
        <dbReference type="ChEBI" id="CHEBI:15378"/>
        <dbReference type="ChEBI" id="CHEBI:16422"/>
        <dbReference type="ChEBI" id="CHEBI:17347"/>
        <dbReference type="ChEBI" id="CHEBI:57540"/>
        <dbReference type="ChEBI" id="CHEBI:57945"/>
        <dbReference type="EC" id="1.1.1.239"/>
    </reaction>
    <physiologicalReaction direction="left-to-right" evidence="15">
        <dbReference type="Rhea" id="RHEA:14930"/>
    </physiologicalReaction>
</comment>
<dbReference type="Gene3D" id="3.40.50.720">
    <property type="entry name" value="NAD(P)-binding Rossmann-like Domain"/>
    <property type="match status" value="1"/>
</dbReference>
<evidence type="ECO:0000256" key="21">
    <source>
        <dbReference type="ARBA" id="ARBA00077835"/>
    </source>
</evidence>
<dbReference type="GO" id="GO:0004303">
    <property type="term" value="F:estradiol 17-beta-dehydrogenase [NAD(P)+] activity"/>
    <property type="evidence" value="ECO:0007669"/>
    <property type="project" value="UniProtKB-EC"/>
</dbReference>
<dbReference type="VEuPathDB" id="VectorBase:HLOH_065056"/>
<evidence type="ECO:0000256" key="25">
    <source>
        <dbReference type="ARBA" id="ARBA00083258"/>
    </source>
</evidence>
<evidence type="ECO:0000313" key="27">
    <source>
        <dbReference type="Proteomes" id="UP000821853"/>
    </source>
</evidence>
<dbReference type="AlphaFoldDB" id="A0A9J6G4F1"/>
<dbReference type="PANTHER" id="PTHR24321">
    <property type="entry name" value="DEHYDROGENASES, SHORT CHAIN"/>
    <property type="match status" value="1"/>
</dbReference>
<evidence type="ECO:0000256" key="19">
    <source>
        <dbReference type="ARBA" id="ARBA00066822"/>
    </source>
</evidence>
<evidence type="ECO:0000256" key="9">
    <source>
        <dbReference type="ARBA" id="ARBA00023027"/>
    </source>
</evidence>
<dbReference type="GO" id="GO:0008210">
    <property type="term" value="P:estrogen metabolic process"/>
    <property type="evidence" value="ECO:0007669"/>
    <property type="project" value="UniProtKB-ARBA"/>
</dbReference>